<dbReference type="Gene3D" id="3.90.550.10">
    <property type="entry name" value="Spore Coat Polysaccharide Biosynthesis Protein SpsA, Chain A"/>
    <property type="match status" value="1"/>
</dbReference>
<keyword evidence="15 19" id="KW-1015">Disulfide bond</keyword>
<dbReference type="InterPro" id="IPR035992">
    <property type="entry name" value="Ricin_B-like_lectins"/>
</dbReference>
<evidence type="ECO:0000256" key="3">
    <source>
        <dbReference type="ARBA" id="ARBA00004922"/>
    </source>
</evidence>
<evidence type="ECO:0000256" key="13">
    <source>
        <dbReference type="ARBA" id="ARBA00023034"/>
    </source>
</evidence>
<evidence type="ECO:0000256" key="15">
    <source>
        <dbReference type="ARBA" id="ARBA00023157"/>
    </source>
</evidence>
<feature type="transmembrane region" description="Helical" evidence="19">
    <location>
        <begin position="27"/>
        <end position="45"/>
    </location>
</feature>
<gene>
    <name evidence="21" type="ORF">DSTB1V02_LOCUS2630</name>
</gene>
<evidence type="ECO:0000256" key="18">
    <source>
        <dbReference type="ARBA" id="ARBA00052209"/>
    </source>
</evidence>
<evidence type="ECO:0000256" key="10">
    <source>
        <dbReference type="ARBA" id="ARBA00022734"/>
    </source>
</evidence>
<comment type="subcellular location">
    <subcellularLocation>
        <location evidence="2 19">Golgi apparatus membrane</location>
        <topology evidence="2 19">Single-pass type II membrane protein</topology>
    </subcellularLocation>
</comment>
<comment type="similarity">
    <text evidence="4 19">Belongs to the glycosyltransferase 2 family. GalNAc-T subfamily.</text>
</comment>
<sequence>MKVSGDSGFLHCMKSLRFFGVRRKTKILIFVSLVWILSIPVYLLFSRNALGEEYNEGLKLKSNFSPNEVPSMLRLSNSEKQEWRYFDERKYIEEKSLRVGEDPYRRNKFNQAISDSLKTNRPIPDTRHPACQNVMLHDDLPSASVIITFHNEARSALLRTIVSVLNRSPEKLIKEIILVDDFSDDASDGEELEKLEKVRVLRNDKREGLMRSRVKGADAAEAEILVFLDSHCECNVGWLEPLLQRIVEDRMRVVSPTIDVIDLDNFQYKAASSNLKGGFDWNLVFKWVRLTPSEREHRETHPTDSIRTPMIAGGLFAIDRRFFEKLGKYDMQMNIWGGENFEISFRVWSCGGSLEILPCSRVGHVFRKQHPYSFPGGGGGHVFMYNTRRTAEVWMDEYKTLYYKAVPLAQRVPIGDISERLALRKSLGCKPFSWYLENIYPELRVPSESSGGGKSFPELKQGSLCLDSLGKGYSNPIYLYPCHGQGGNQAWALTSNGLLENLNGQGCLELQMGSTLNVIHALCSPHNPNQMWTYLEKQLMLKHQNSQMCLDSQSNNELLDLNSRPVIARNCRPDSASQKWFLTTS</sequence>
<keyword evidence="14 19" id="KW-0472">Membrane</keyword>
<dbReference type="InterPro" id="IPR001173">
    <property type="entry name" value="Glyco_trans_2-like"/>
</dbReference>
<evidence type="ECO:0000256" key="16">
    <source>
        <dbReference type="ARBA" id="ARBA00023211"/>
    </source>
</evidence>
<keyword evidence="22" id="KW-1185">Reference proteome</keyword>
<comment type="catalytic activity">
    <reaction evidence="18">
        <text>L-seryl-[protein] + UDP-N-acetyl-alpha-D-galactosamine = a 3-O-[N-acetyl-alpha-D-galactosaminyl]-L-seryl-[protein] + UDP + H(+)</text>
        <dbReference type="Rhea" id="RHEA:23956"/>
        <dbReference type="Rhea" id="RHEA-COMP:9863"/>
        <dbReference type="Rhea" id="RHEA-COMP:12788"/>
        <dbReference type="ChEBI" id="CHEBI:15378"/>
        <dbReference type="ChEBI" id="CHEBI:29999"/>
        <dbReference type="ChEBI" id="CHEBI:53604"/>
        <dbReference type="ChEBI" id="CHEBI:58223"/>
        <dbReference type="ChEBI" id="CHEBI:67138"/>
        <dbReference type="EC" id="2.4.1.41"/>
    </reaction>
</comment>
<evidence type="ECO:0000259" key="20">
    <source>
        <dbReference type="SMART" id="SM00458"/>
    </source>
</evidence>
<evidence type="ECO:0000313" key="22">
    <source>
        <dbReference type="Proteomes" id="UP000677054"/>
    </source>
</evidence>
<dbReference type="SUPFAM" id="SSF53448">
    <property type="entry name" value="Nucleotide-diphospho-sugar transferases"/>
    <property type="match status" value="1"/>
</dbReference>
<name>A0A7R8X7T2_9CRUS</name>
<dbReference type="UniPathway" id="UPA00378"/>
<dbReference type="CDD" id="cd02510">
    <property type="entry name" value="pp-GalNAc-T"/>
    <property type="match status" value="1"/>
</dbReference>
<organism evidence="21">
    <name type="scientific">Darwinula stevensoni</name>
    <dbReference type="NCBI Taxonomy" id="69355"/>
    <lineage>
        <taxon>Eukaryota</taxon>
        <taxon>Metazoa</taxon>
        <taxon>Ecdysozoa</taxon>
        <taxon>Arthropoda</taxon>
        <taxon>Crustacea</taxon>
        <taxon>Oligostraca</taxon>
        <taxon>Ostracoda</taxon>
        <taxon>Podocopa</taxon>
        <taxon>Podocopida</taxon>
        <taxon>Darwinulocopina</taxon>
        <taxon>Darwinuloidea</taxon>
        <taxon>Darwinulidae</taxon>
        <taxon>Darwinula</taxon>
    </lineage>
</organism>
<feature type="domain" description="Ricin B lectin" evidence="20">
    <location>
        <begin position="455"/>
        <end position="583"/>
    </location>
</feature>
<keyword evidence="11" id="KW-0735">Signal-anchor</keyword>
<keyword evidence="10 19" id="KW-0430">Lectin</keyword>
<keyword evidence="12 19" id="KW-1133">Transmembrane helix</keyword>
<dbReference type="SMART" id="SM00458">
    <property type="entry name" value="RICIN"/>
    <property type="match status" value="1"/>
</dbReference>
<evidence type="ECO:0000256" key="5">
    <source>
        <dbReference type="ARBA" id="ARBA00012644"/>
    </source>
</evidence>
<dbReference type="Gene3D" id="2.80.10.50">
    <property type="match status" value="1"/>
</dbReference>
<evidence type="ECO:0000313" key="21">
    <source>
        <dbReference type="EMBL" id="CAD7242677.1"/>
    </source>
</evidence>
<evidence type="ECO:0000256" key="8">
    <source>
        <dbReference type="ARBA" id="ARBA00022692"/>
    </source>
</evidence>
<keyword evidence="7 19" id="KW-0808">Transferase</keyword>
<dbReference type="FunFam" id="3.90.550.10:FF:000020">
    <property type="entry name" value="Polypeptide N-acetylgalactosaminyltransferase"/>
    <property type="match status" value="1"/>
</dbReference>
<evidence type="ECO:0000256" key="11">
    <source>
        <dbReference type="ARBA" id="ARBA00022968"/>
    </source>
</evidence>
<evidence type="ECO:0000256" key="9">
    <source>
        <dbReference type="ARBA" id="ARBA00022723"/>
    </source>
</evidence>
<keyword evidence="13 19" id="KW-0333">Golgi apparatus</keyword>
<comment type="cofactor">
    <cofactor evidence="1 19">
        <name>Mn(2+)</name>
        <dbReference type="ChEBI" id="CHEBI:29035"/>
    </cofactor>
</comment>
<evidence type="ECO:0000256" key="2">
    <source>
        <dbReference type="ARBA" id="ARBA00004323"/>
    </source>
</evidence>
<evidence type="ECO:0000256" key="1">
    <source>
        <dbReference type="ARBA" id="ARBA00001936"/>
    </source>
</evidence>
<dbReference type="InterPro" id="IPR029044">
    <property type="entry name" value="Nucleotide-diphossugar_trans"/>
</dbReference>
<dbReference type="Pfam" id="PF00535">
    <property type="entry name" value="Glycos_transf_2"/>
    <property type="match status" value="1"/>
</dbReference>
<dbReference type="Proteomes" id="UP000677054">
    <property type="component" value="Unassembled WGS sequence"/>
</dbReference>
<dbReference type="InterPro" id="IPR045885">
    <property type="entry name" value="GalNAc-T"/>
</dbReference>
<accession>A0A7R8X7T2</accession>
<dbReference type="EC" id="2.4.1.-" evidence="19"/>
<dbReference type="EMBL" id="CAJPEV010000302">
    <property type="protein sequence ID" value="CAG0883703.1"/>
    <property type="molecule type" value="Genomic_DNA"/>
</dbReference>
<dbReference type="GO" id="GO:0046872">
    <property type="term" value="F:metal ion binding"/>
    <property type="evidence" value="ECO:0007669"/>
    <property type="project" value="UniProtKB-KW"/>
</dbReference>
<evidence type="ECO:0000256" key="12">
    <source>
        <dbReference type="ARBA" id="ARBA00022989"/>
    </source>
</evidence>
<dbReference type="GO" id="GO:0006493">
    <property type="term" value="P:protein O-linked glycosylation"/>
    <property type="evidence" value="ECO:0007669"/>
    <property type="project" value="TreeGrafter"/>
</dbReference>
<evidence type="ECO:0000256" key="7">
    <source>
        <dbReference type="ARBA" id="ARBA00022679"/>
    </source>
</evidence>
<evidence type="ECO:0000256" key="17">
    <source>
        <dbReference type="ARBA" id="ARBA00050905"/>
    </source>
</evidence>
<dbReference type="PANTHER" id="PTHR11675:SF119">
    <property type="entry name" value="POLYPEPTIDE N-ACETYLGALACTOSAMINYLTRANSFERASE 2"/>
    <property type="match status" value="1"/>
</dbReference>
<dbReference type="OrthoDB" id="429263at2759"/>
<protein>
    <recommendedName>
        <fullName evidence="5 19">Polypeptide N-acetylgalactosaminyltransferase</fullName>
        <ecNumber evidence="19">2.4.1.-</ecNumber>
    </recommendedName>
    <alternativeName>
        <fullName evidence="19">Protein-UDP acetylgalactosaminyltransferase</fullName>
    </alternativeName>
</protein>
<evidence type="ECO:0000256" key="19">
    <source>
        <dbReference type="RuleBase" id="RU361242"/>
    </source>
</evidence>
<evidence type="ECO:0000256" key="14">
    <source>
        <dbReference type="ARBA" id="ARBA00023136"/>
    </source>
</evidence>
<comment type="catalytic activity">
    <reaction evidence="17">
        <text>L-threonyl-[protein] + UDP-N-acetyl-alpha-D-galactosamine = a 3-O-[N-acetyl-alpha-D-galactosaminyl]-L-threonyl-[protein] + UDP + H(+)</text>
        <dbReference type="Rhea" id="RHEA:52424"/>
        <dbReference type="Rhea" id="RHEA-COMP:11060"/>
        <dbReference type="Rhea" id="RHEA-COMP:11689"/>
        <dbReference type="ChEBI" id="CHEBI:15378"/>
        <dbReference type="ChEBI" id="CHEBI:30013"/>
        <dbReference type="ChEBI" id="CHEBI:58223"/>
        <dbReference type="ChEBI" id="CHEBI:67138"/>
        <dbReference type="ChEBI" id="CHEBI:87075"/>
        <dbReference type="EC" id="2.4.1.41"/>
    </reaction>
</comment>
<comment type="pathway">
    <text evidence="3 19">Protein modification; protein glycosylation.</text>
</comment>
<keyword evidence="6 19" id="KW-0328">Glycosyltransferase</keyword>
<keyword evidence="9" id="KW-0479">Metal-binding</keyword>
<dbReference type="AlphaFoldDB" id="A0A7R8X7T2"/>
<evidence type="ECO:0000256" key="6">
    <source>
        <dbReference type="ARBA" id="ARBA00022676"/>
    </source>
</evidence>
<dbReference type="GO" id="GO:0000139">
    <property type="term" value="C:Golgi membrane"/>
    <property type="evidence" value="ECO:0007669"/>
    <property type="project" value="UniProtKB-SubCell"/>
</dbReference>
<dbReference type="SUPFAM" id="SSF50370">
    <property type="entry name" value="Ricin B-like lectins"/>
    <property type="match status" value="1"/>
</dbReference>
<dbReference type="GO" id="GO:0030246">
    <property type="term" value="F:carbohydrate binding"/>
    <property type="evidence" value="ECO:0007669"/>
    <property type="project" value="UniProtKB-KW"/>
</dbReference>
<keyword evidence="8 19" id="KW-0812">Transmembrane</keyword>
<keyword evidence="16 19" id="KW-0464">Manganese</keyword>
<evidence type="ECO:0000256" key="4">
    <source>
        <dbReference type="ARBA" id="ARBA00005680"/>
    </source>
</evidence>
<proteinExistence type="inferred from homology"/>
<dbReference type="GO" id="GO:0004653">
    <property type="term" value="F:polypeptide N-acetylgalactosaminyltransferase activity"/>
    <property type="evidence" value="ECO:0007669"/>
    <property type="project" value="UniProtKB-EC"/>
</dbReference>
<dbReference type="PANTHER" id="PTHR11675">
    <property type="entry name" value="N-ACETYLGALACTOSAMINYLTRANSFERASE"/>
    <property type="match status" value="1"/>
</dbReference>
<dbReference type="InterPro" id="IPR000772">
    <property type="entry name" value="Ricin_B_lectin"/>
</dbReference>
<reference evidence="21" key="1">
    <citation type="submission" date="2020-11" db="EMBL/GenBank/DDBJ databases">
        <authorList>
            <person name="Tran Van P."/>
        </authorList>
    </citation>
    <scope>NUCLEOTIDE SEQUENCE</scope>
</reference>
<dbReference type="EMBL" id="LR899819">
    <property type="protein sequence ID" value="CAD7242677.1"/>
    <property type="molecule type" value="Genomic_DNA"/>
</dbReference>
<dbReference type="Pfam" id="PF00652">
    <property type="entry name" value="Ricin_B_lectin"/>
    <property type="match status" value="1"/>
</dbReference>
<dbReference type="PROSITE" id="PS50231">
    <property type="entry name" value="RICIN_B_LECTIN"/>
    <property type="match status" value="1"/>
</dbReference>